<dbReference type="OrthoDB" id="648861at2759"/>
<dbReference type="OMA" id="CNTRESA"/>
<dbReference type="CDD" id="cd00067">
    <property type="entry name" value="GAL4"/>
    <property type="match status" value="1"/>
</dbReference>
<keyword evidence="1" id="KW-0539">Nucleus</keyword>
<dbReference type="SUPFAM" id="SSF57701">
    <property type="entry name" value="Zn2/Cys6 DNA-binding domain"/>
    <property type="match status" value="1"/>
</dbReference>
<evidence type="ECO:0000256" key="2">
    <source>
        <dbReference type="SAM" id="MobiDB-lite"/>
    </source>
</evidence>
<evidence type="ECO:0000313" key="5">
    <source>
        <dbReference type="Proteomes" id="UP000258309"/>
    </source>
</evidence>
<feature type="compositionally biased region" description="Low complexity" evidence="2">
    <location>
        <begin position="100"/>
        <end position="111"/>
    </location>
</feature>
<dbReference type="PROSITE" id="PS50048">
    <property type="entry name" value="ZN2_CY6_FUNGAL_2"/>
    <property type="match status" value="1"/>
</dbReference>
<feature type="domain" description="Zn(2)-C6 fungal-type" evidence="3">
    <location>
        <begin position="25"/>
        <end position="55"/>
    </location>
</feature>
<dbReference type="PANTHER" id="PTHR37534:SF46">
    <property type="entry name" value="ZN(II)2CYS6 TRANSCRIPTION FACTOR (EUROFUNG)"/>
    <property type="match status" value="1"/>
</dbReference>
<dbReference type="Gene3D" id="4.10.240.10">
    <property type="entry name" value="Zn(2)-C6 fungal-type DNA-binding domain"/>
    <property type="match status" value="1"/>
</dbReference>
<gene>
    <name evidence="4" type="ORF">B7463_g11616</name>
</gene>
<evidence type="ECO:0000313" key="4">
    <source>
        <dbReference type="EMBL" id="RFU24720.1"/>
    </source>
</evidence>
<dbReference type="GO" id="GO:0008270">
    <property type="term" value="F:zinc ion binding"/>
    <property type="evidence" value="ECO:0007669"/>
    <property type="project" value="InterPro"/>
</dbReference>
<dbReference type="STRING" id="5539.A0A3E2GUF0"/>
<dbReference type="Pfam" id="PF00172">
    <property type="entry name" value="Zn_clus"/>
    <property type="match status" value="1"/>
</dbReference>
<dbReference type="SMART" id="SM00066">
    <property type="entry name" value="GAL4"/>
    <property type="match status" value="1"/>
</dbReference>
<feature type="region of interest" description="Disordered" evidence="2">
    <location>
        <begin position="85"/>
        <end position="114"/>
    </location>
</feature>
<dbReference type="PROSITE" id="PS00463">
    <property type="entry name" value="ZN2_CY6_FUNGAL_1"/>
    <property type="match status" value="1"/>
</dbReference>
<dbReference type="EMBL" id="NCSJ02000409">
    <property type="protein sequence ID" value="RFU24720.1"/>
    <property type="molecule type" value="Genomic_DNA"/>
</dbReference>
<dbReference type="PANTHER" id="PTHR37534">
    <property type="entry name" value="TRANSCRIPTIONAL ACTIVATOR PROTEIN UGA3"/>
    <property type="match status" value="1"/>
</dbReference>
<protein>
    <recommendedName>
        <fullName evidence="3">Zn(2)-C6 fungal-type domain-containing protein</fullName>
    </recommendedName>
</protein>
<dbReference type="InterPro" id="IPR001138">
    <property type="entry name" value="Zn2Cys6_DnaBD"/>
</dbReference>
<keyword evidence="5" id="KW-1185">Reference proteome</keyword>
<feature type="compositionally biased region" description="Polar residues" evidence="2">
    <location>
        <begin position="85"/>
        <end position="94"/>
    </location>
</feature>
<accession>A0A3E2GUF0</accession>
<sequence length="571" mass="65080">METHPGNRVLGVNLNPHYRGRVRSGCLACRTKKKKCDEQRPNCQRCIRLKRECVYKTKAVQHATSVSSKNEREFLRNYQFRNDSFSPRSNSHTQDPLHLSSSHSESSVSNSPGLSLEEHPQILPFLPCDSQISLPAIQQLSQMQESSLTDSGTLPLMISRDIHLCTTIDWLAAKECLQNPSFSYFLYEVDLPLVTPFDLFEWARMKSYAVDLASQHRSIAAAISAVQLLFRAQVNSLPTTHASAQYELAKRMFEATLRENATDFDITLVNAFIISVFSTVLLEDTDCILKQSNGVFVERLGLWSLSKMKMPIVSRIAAWLKIMHTAARRGGNQGIMSVKVSGLLSDQYNETLSLSPLMETHESACVLIFRFYLDLQDLSLQIANLCHYHRPRCTGTDQEEVVELMAAHKARLYSLWQSRPALMRCNPAEIRTQFSFPTAEPLISLVAISIAAYHTELVEMERSLNEPQTPEAQESMRQIRGLVEEEWNASYKGKLNPGYLRPLFIYAIESLDPEGAQWAVDRMKEIKDPICRSDFFASYAQDLVQAQMIKQRRVTARWFCYQTYSVRPPFL</sequence>
<evidence type="ECO:0000256" key="1">
    <source>
        <dbReference type="ARBA" id="ARBA00023242"/>
    </source>
</evidence>
<name>A0A3E2GUF0_SCYLI</name>
<dbReference type="AlphaFoldDB" id="A0A3E2GUF0"/>
<feature type="non-terminal residue" evidence="4">
    <location>
        <position position="1"/>
    </location>
</feature>
<reference evidence="4 5" key="1">
    <citation type="submission" date="2018-05" db="EMBL/GenBank/DDBJ databases">
        <title>Draft genome sequence of Scytalidium lignicola DSM 105466, a ubiquitous saprotrophic fungus.</title>
        <authorList>
            <person name="Buettner E."/>
            <person name="Gebauer A.M."/>
            <person name="Hofrichter M."/>
            <person name="Liers C."/>
            <person name="Kellner H."/>
        </authorList>
    </citation>
    <scope>NUCLEOTIDE SEQUENCE [LARGE SCALE GENOMIC DNA]</scope>
    <source>
        <strain evidence="4 5">DSM 105466</strain>
    </source>
</reference>
<organism evidence="4 5">
    <name type="scientific">Scytalidium lignicola</name>
    <name type="common">Hyphomycete</name>
    <dbReference type="NCBI Taxonomy" id="5539"/>
    <lineage>
        <taxon>Eukaryota</taxon>
        <taxon>Fungi</taxon>
        <taxon>Dikarya</taxon>
        <taxon>Ascomycota</taxon>
        <taxon>Pezizomycotina</taxon>
        <taxon>Leotiomycetes</taxon>
        <taxon>Leotiomycetes incertae sedis</taxon>
        <taxon>Scytalidium</taxon>
    </lineage>
</organism>
<dbReference type="GO" id="GO:0000981">
    <property type="term" value="F:DNA-binding transcription factor activity, RNA polymerase II-specific"/>
    <property type="evidence" value="ECO:0007669"/>
    <property type="project" value="InterPro"/>
</dbReference>
<proteinExistence type="predicted"/>
<dbReference type="InterPro" id="IPR036864">
    <property type="entry name" value="Zn2-C6_fun-type_DNA-bd_sf"/>
</dbReference>
<evidence type="ECO:0000259" key="3">
    <source>
        <dbReference type="PROSITE" id="PS50048"/>
    </source>
</evidence>
<feature type="non-terminal residue" evidence="4">
    <location>
        <position position="571"/>
    </location>
</feature>
<dbReference type="Proteomes" id="UP000258309">
    <property type="component" value="Unassembled WGS sequence"/>
</dbReference>
<comment type="caution">
    <text evidence="4">The sequence shown here is derived from an EMBL/GenBank/DDBJ whole genome shotgun (WGS) entry which is preliminary data.</text>
</comment>